<dbReference type="GO" id="GO:0000139">
    <property type="term" value="C:Golgi membrane"/>
    <property type="evidence" value="ECO:0007669"/>
    <property type="project" value="UniProtKB-SubCell"/>
</dbReference>
<dbReference type="InterPro" id="IPR001202">
    <property type="entry name" value="WW_dom"/>
</dbReference>
<name>A0A9P1M4I5_9DINO</name>
<keyword evidence="21" id="KW-1185">Reference proteome</keyword>
<dbReference type="InterPro" id="IPR006895">
    <property type="entry name" value="Znf_Sec23_Sec24"/>
</dbReference>
<organism evidence="18">
    <name type="scientific">Cladocopium goreaui</name>
    <dbReference type="NCBI Taxonomy" id="2562237"/>
    <lineage>
        <taxon>Eukaryota</taxon>
        <taxon>Sar</taxon>
        <taxon>Alveolata</taxon>
        <taxon>Dinophyceae</taxon>
        <taxon>Suessiales</taxon>
        <taxon>Symbiodiniaceae</taxon>
        <taxon>Cladocopium</taxon>
    </lineage>
</organism>
<dbReference type="GO" id="GO:0000149">
    <property type="term" value="F:SNARE binding"/>
    <property type="evidence" value="ECO:0007669"/>
    <property type="project" value="TreeGrafter"/>
</dbReference>
<dbReference type="Pfam" id="PF04811">
    <property type="entry name" value="Sec23_trunk"/>
    <property type="match status" value="1"/>
</dbReference>
<dbReference type="Gene3D" id="1.20.120.730">
    <property type="entry name" value="Sec23/Sec24 helical domain"/>
    <property type="match status" value="1"/>
</dbReference>
<comment type="subcellular location">
    <subcellularLocation>
        <location evidence="2">Cytoplasm</location>
    </subcellularLocation>
    <subcellularLocation>
        <location evidence="3">Endoplasmic reticulum membrane</location>
    </subcellularLocation>
    <subcellularLocation>
        <location evidence="1">Golgi apparatus membrane</location>
    </subcellularLocation>
</comment>
<dbReference type="InterPro" id="IPR027443">
    <property type="entry name" value="IPNS-like_sf"/>
</dbReference>
<dbReference type="CDD" id="cd00201">
    <property type="entry name" value="WW"/>
    <property type="match status" value="1"/>
</dbReference>
<dbReference type="SUPFAM" id="SSF82919">
    <property type="entry name" value="Zn-finger domain of Sec23/24"/>
    <property type="match status" value="1"/>
</dbReference>
<dbReference type="PANTHER" id="PTHR13803:SF39">
    <property type="entry name" value="SECRETORY 24AB, ISOFORM A"/>
    <property type="match status" value="1"/>
</dbReference>
<feature type="region of interest" description="Disordered" evidence="15">
    <location>
        <begin position="1359"/>
        <end position="1568"/>
    </location>
</feature>
<feature type="domain" description="WW" evidence="16">
    <location>
        <begin position="3375"/>
        <end position="3407"/>
    </location>
</feature>
<feature type="compositionally biased region" description="Low complexity" evidence="15">
    <location>
        <begin position="1508"/>
        <end position="1517"/>
    </location>
</feature>
<dbReference type="GO" id="GO:0005789">
    <property type="term" value="C:endoplasmic reticulum membrane"/>
    <property type="evidence" value="ECO:0007669"/>
    <property type="project" value="UniProtKB-SubCell"/>
</dbReference>
<dbReference type="CDD" id="cd00105">
    <property type="entry name" value="KH-I"/>
    <property type="match status" value="1"/>
</dbReference>
<reference evidence="19" key="2">
    <citation type="submission" date="2024-04" db="EMBL/GenBank/DDBJ databases">
        <authorList>
            <person name="Chen Y."/>
            <person name="Shah S."/>
            <person name="Dougan E. K."/>
            <person name="Thang M."/>
            <person name="Chan C."/>
        </authorList>
    </citation>
    <scope>NUCLEOTIDE SEQUENCE [LARGE SCALE GENOMIC DNA]</scope>
</reference>
<evidence type="ECO:0000256" key="11">
    <source>
        <dbReference type="ARBA" id="ARBA00022927"/>
    </source>
</evidence>
<feature type="compositionally biased region" description="Pro residues" evidence="15">
    <location>
        <begin position="3363"/>
        <end position="3379"/>
    </location>
</feature>
<evidence type="ECO:0000256" key="6">
    <source>
        <dbReference type="ARBA" id="ARBA00022490"/>
    </source>
</evidence>
<dbReference type="InterPro" id="IPR029006">
    <property type="entry name" value="ADF-H/Gelsolin-like_dom_sf"/>
</dbReference>
<dbReference type="Gene3D" id="3.40.20.10">
    <property type="entry name" value="Severin"/>
    <property type="match status" value="1"/>
</dbReference>
<dbReference type="SUPFAM" id="SSF51197">
    <property type="entry name" value="Clavaminate synthase-like"/>
    <property type="match status" value="1"/>
</dbReference>
<dbReference type="SUPFAM" id="SSF54791">
    <property type="entry name" value="Eukaryotic type KH-domain (KH-domain type I)"/>
    <property type="match status" value="1"/>
</dbReference>
<keyword evidence="5" id="KW-0813">Transport</keyword>
<feature type="region of interest" description="Disordered" evidence="15">
    <location>
        <begin position="1718"/>
        <end position="1844"/>
    </location>
</feature>
<dbReference type="InterPro" id="IPR006896">
    <property type="entry name" value="Sec23/24_trunk_dom"/>
</dbReference>
<feature type="region of interest" description="Disordered" evidence="15">
    <location>
        <begin position="3359"/>
        <end position="3383"/>
    </location>
</feature>
<feature type="compositionally biased region" description="Basic and acidic residues" evidence="15">
    <location>
        <begin position="1493"/>
        <end position="1507"/>
    </location>
</feature>
<keyword evidence="14" id="KW-0694">RNA-binding</keyword>
<feature type="compositionally biased region" description="Basic and acidic residues" evidence="15">
    <location>
        <begin position="1425"/>
        <end position="1443"/>
    </location>
</feature>
<sequence length="3594" mass="392719">MTCCFSWFWPSKPPENLNALRPPKALQNAARELKPEDRHFDWDSLVEDVQCRKDFCNVIAAQGFAVLAIGSSLQENISQMNGLAEQFFSRPREERCAVGRLRLYRNKVIGYRELGGGSARFLEVHALAGGGAIPNPKVPGLVKLACALHRSFQGMARQILSWLAEHRNLPPEALLQCIDTEALNNLEDGDCSASVLRLCSYGFESEAEPETTAEESVVFDEHTDSSFLTLAAIGSSPGLQFRDPTDPEKWLEVESGLPQSKFVVVFVGDFLEVLTKGAYAAAPHRVCCNEDGSGRKRRFSMPYLRHKLRDANLEKSFLSPCCRSAQAKMNPYNSGYPGGPGAPGAGPGAPASSPFGAGGNVRNTPFAGGAPGGFPGAMGPPGGMAPPPMGGMQPPPMGAPPMGGPGAPPMGGPPMGPPGGGPPQMAAQSNLPPPPMKSASPAFPGTGMGAAANNEPPAAFGAAANVPRQTPGVYSSPMDNSSMPGAAMPGMPGMPGQQQQSGQDAYSAQFLKDVDTFNSPAHFVRCSVSRLPNSLSAKQRLSIPLGVVLQPLAPLPPDIEPVPSVNFGVVGTIVRCKQCRTYVNPFVQWEANGRRWNCNLCGFSQLTPDPYYASLDESGKRMDRFQRAELHKGAVEYIAPGEYMVRPPQPPVFMFVIDVSYTSVVTGLLQTVVTSIVEAIQSGKIPGGQRVQVGIITFDTSLHFYNLNSNLSQPQMLVVSDLDDLFLPLPDDILVPLAESEAAIVNLLESLPGTFGETKVNESCLGSAVRGAFMAMKHIGGKLLVFGACIPSVGELALKSTRDNPRLLGTDREVELLRPAGNDGYKELGKELTPAQISVELFLAPQAYMDLASICPLAKFTGGDVHYYPQFNINTCFEKFKSELVHVLTRYMGWEAVMRIRVSRGWKITKFDGHLFIRGQDLLVVPNCHQDQTFAIQIDMEENVTPDPVLYVQSALLYTNSEGERRIRVHTWAAMTTPNFNDIIGSIDVQASAVMMSHQALDQSLKTNQTDGRNKLSSFCQQVVQAGNLCPQSDALQFLPLYIMGMLKSAAFRATNDISADLRTYIWMRLETMSVSQSAAFFNPRLMALHSSPEECRMPNDHGQIQLPEMLNLTSESMTQDGVYLLEDGESMYMWIGRAVDSNFLQAVFGMGSFDQLDVLAAESVVGTRNDPLSEKVGNIIRQVRSERPTPFLQLQIMRQGEPKEAKFFAALIEDRTVGMQSTYTEFLQRMGYRSPQVRGQPSSVIDTSSFIDKEEQLPLLRLEGVKYSDLRQFLDLKGPFGQDFVEIRVGNAFAANACWKVRKIPQRQMLEHCRTLFRIRLLLLERAVPLDQEVRVLSILRHAACELSDVYEQHGTLRASGSGGAAGSGESPSLESWVKPKEPADQKPGPDKEEKRKKESKKAKKEESKDKKRKAPAAGAEGAPGKREEKEEDRRSEGEVIRAAKAAPADEAGERREEAEEGLQEHVDQYVSSNPEKFGLGSLSVRGSAARHFQESEARGRQRPAEPEGAMAPKAAAKGKARARAKARVTPRRSGAAGGGAPGAKKPASRMAPPSKRPEKKEEDAGLEAEALKRWQKGYAVTLHRLDPRELEKAPGIVVIEGSYYHHPLQVAGKVTGVEISGGSTNLKLRPTGTTSEELLKYHTGHWGTELRCHLCHQGCNREEVADDLVHIQVARPLKAAAEEDPWVKNLEVTEAPGVDADVDEMALLRARAAELAGVPEAPGKRKAPEEGRGQGSDQKEKKRKKKEKKVKKKKKRRDSSKSRAETSGEEERMDGTRPRLANQKEVKALFQGTGLDPRDKIRNRVVRRARKHLRRRSERSSSSDSGSESKRSSSEDGETAEESIFETASKVRVIAEHFPGALTAQAMSQMRSTLLQEVGLEDRPNTLHPVAVAYLRQNLQKRASGPTLRELLTLSHCLDSLVRGKVASATDVITQRIKSIEQSLSGSHWSVSQRLEVLPPDSVMLTAVPEAAAAQKELYAESKARYYSGFPDGRAGKGNKGQGRGKGEGKDKPGLKSEKIREAAEKQSQMAGVCTPGKESECASLWEIGRYERGTEMAPQPCYELGAGAQQRHPQGLPYELSSQSVHGPSAKSGEGRIQLGEGEADGPTGSASFEPMQRDFCIGRVPLEDVCSLGCRHYVLNFDDYLKPPSEWAPVRAPRVMVEDSSWEAVCTGLVSTGVCCWLEESEVFHVGDAPLLNGLFGVSKEEWTSDGTEVFRLIMNLIPLNALCLPLSGDVDTLPSWGSMSPFFLQPSEHLLISSEDVKCFFYTMKVPLTWRKFLAFNKAVPDGVLPEHLRGKRVFLASTVLPMGFLNSVSLAQHVHRNLVAWSREHQPDLAGEQNAPEQELRKDRAFSTGKPNWRVYLDNYDLLERVEATMMTDLEGTTAPGVLALRHEYERWDVPRNVKKAVERSLRCEMQGATIDGQVGVALPREEKLGKYLSLALQLCQAPRASQRQWQVLRFLGMFPLAKLDFRLDVHPVVTCSDASTSGGGICASSGTTVVGRSIAQGGLRGQFPEQVTSGGILAIGLFDGIGALRVALELLSVPVLGYVSVERHEPARRVVERHYPGVLHYPDVTSIESEQVRQWSTRFSQTTLVLIGAGPPCQGVSGLNADRRGALKDERSCLFQEVPRIRDEVKRFFAWCPVFVLMESVASMDRGDWEIMSQGIGEEPVRCDAGTLTWCHRPRLYWCNWELVDMSGYTLTEGTDGGVRELYLEGNQDLREVIRAGWVKVDPQKSFPTFTTARPRPTPGRKPAGVQQCSLEELSRWTNDKYRFPPYQYCTSNCLVNKRNLVRLPDVGERELMLGFPLNYTAGCLPKSKQKGEEYNDCRLTLLGNTWSVIVVSCLLNQLFGRLGLTAYRSPQEILNLSRAGACPTAQGRLFRLPLNPPAGRGEDASLELARKLANLISVKGEDILLTTPTSQMGKFARLRATVPAKCWRWKIIAGWKWRRGGDHINGLELRAILTALRWRVEHAGHHRVRLVHLTDSLVCLHALSRGRSSSRKLRCAPNFVMPKRRILEAPEASARARQRKELGTLQDLTVQPATRKRYQKVWQMTHSRVYRTYSLAFGIICREPGDAPPLPDEPPPLPDEPPPLPEGLPPEVATEATSSTAPVEEPPAKSQEAASRLSGSAVAGGHTPESIARLPPKLRQRLVQRGILKEEDVNLAMSAVQGAASSISSPPDPPATPTNITGAVVKAAAPAPTAPAVTSAAASLAWAQAAAARVNEDLARIAMAKAAAAVTKAAQPKVMAPMSAPAVPKQPVQHPGVSQQVYSAAPVICKEAVLKRPPEEVLEVSEAKRSKMEVSSSPAEVRAAAARAEGQEAPVWVYETKEAVAASAAPPVAVAAVSTAAESPPEVKAPPPAPEATGPPLPPGWVRVPHEGDHYYWNTQTNEVSWEHPAEQAQKPKGEKKPKFTEEHKVLWTDIGKIIGRQGMNLKIIKASIGCDIHIPKQDSGSRDDKKDGKGKGKDGKGKKDAKGKSKGKRDAEGNKIGRGIGDGSTKLADDQFCTVTVTGDTALKANGGKRCIQIMLGYGRNVERALADLGVEAKMPSLEEMTDGKSKQKKDEIDPMDPASYSDAFGAYNELMF</sequence>
<feature type="compositionally biased region" description="Gly residues" evidence="15">
    <location>
        <begin position="369"/>
        <end position="382"/>
    </location>
</feature>
<dbReference type="PROSITE" id="PS50020">
    <property type="entry name" value="WW_DOMAIN_2"/>
    <property type="match status" value="1"/>
</dbReference>
<dbReference type="InterPro" id="IPR005123">
    <property type="entry name" value="Oxoglu/Fe-dep_dioxygenase_dom"/>
</dbReference>
<dbReference type="Gene3D" id="3.40.50.150">
    <property type="entry name" value="Vaccinia Virus protein VP39"/>
    <property type="match status" value="1"/>
</dbReference>
<dbReference type="GO" id="GO:0003723">
    <property type="term" value="F:RNA binding"/>
    <property type="evidence" value="ECO:0007669"/>
    <property type="project" value="UniProtKB-UniRule"/>
</dbReference>
<dbReference type="GO" id="GO:0032259">
    <property type="term" value="P:methylation"/>
    <property type="evidence" value="ECO:0007669"/>
    <property type="project" value="UniProtKB-KW"/>
</dbReference>
<dbReference type="Gene3D" id="2.20.70.10">
    <property type="match status" value="1"/>
</dbReference>
<evidence type="ECO:0000259" key="17">
    <source>
        <dbReference type="PROSITE" id="PS51471"/>
    </source>
</evidence>
<feature type="region of interest" description="Disordered" evidence="15">
    <location>
        <begin position="3080"/>
        <end position="3151"/>
    </location>
</feature>
<feature type="compositionally biased region" description="Basic and acidic residues" evidence="15">
    <location>
        <begin position="1379"/>
        <end position="1398"/>
    </location>
</feature>
<evidence type="ECO:0000256" key="1">
    <source>
        <dbReference type="ARBA" id="ARBA00004394"/>
    </source>
</evidence>
<keyword evidence="9" id="KW-0256">Endoplasmic reticulum</keyword>
<feature type="compositionally biased region" description="Pro residues" evidence="15">
    <location>
        <begin position="3082"/>
        <end position="3104"/>
    </location>
</feature>
<dbReference type="PROSITE" id="PS51471">
    <property type="entry name" value="FE2OG_OXY"/>
    <property type="match status" value="1"/>
</dbReference>
<dbReference type="InterPro" id="IPR036175">
    <property type="entry name" value="Sec23/24_helical_dom_sf"/>
</dbReference>
<dbReference type="Pfam" id="PF00145">
    <property type="entry name" value="DNA_methylase"/>
    <property type="match status" value="1"/>
</dbReference>
<reference evidence="18" key="1">
    <citation type="submission" date="2022-10" db="EMBL/GenBank/DDBJ databases">
        <authorList>
            <person name="Chen Y."/>
            <person name="Dougan E. K."/>
            <person name="Chan C."/>
            <person name="Rhodes N."/>
            <person name="Thang M."/>
        </authorList>
    </citation>
    <scope>NUCLEOTIDE SEQUENCE</scope>
</reference>
<dbReference type="Gene3D" id="2.30.30.380">
    <property type="entry name" value="Zn-finger domain of Sec23/24"/>
    <property type="match status" value="1"/>
</dbReference>
<feature type="domain" description="Fe2OG dioxygenase" evidence="17">
    <location>
        <begin position="191"/>
        <end position="307"/>
    </location>
</feature>
<evidence type="ECO:0000256" key="9">
    <source>
        <dbReference type="ARBA" id="ARBA00022824"/>
    </source>
</evidence>
<evidence type="ECO:0000259" key="16">
    <source>
        <dbReference type="PROSITE" id="PS50020"/>
    </source>
</evidence>
<dbReference type="InterPro" id="IPR036020">
    <property type="entry name" value="WW_dom_sf"/>
</dbReference>
<keyword evidence="8" id="KW-0808">Transferase</keyword>
<dbReference type="InterPro" id="IPR029063">
    <property type="entry name" value="SAM-dependent_MTases_sf"/>
</dbReference>
<dbReference type="Gene3D" id="3.40.50.410">
    <property type="entry name" value="von Willebrand factor, type A domain"/>
    <property type="match status" value="1"/>
</dbReference>
<feature type="region of interest" description="Disordered" evidence="15">
    <location>
        <begin position="3560"/>
        <end position="3579"/>
    </location>
</feature>
<accession>A0A9P1M4I5</accession>
<dbReference type="SUPFAM" id="SSF82754">
    <property type="entry name" value="C-terminal, gelsolin-like domain of Sec23/24"/>
    <property type="match status" value="1"/>
</dbReference>
<dbReference type="GO" id="GO:0008270">
    <property type="term" value="F:zinc ion binding"/>
    <property type="evidence" value="ECO:0007669"/>
    <property type="project" value="InterPro"/>
</dbReference>
<feature type="compositionally biased region" description="Basic and acidic residues" evidence="15">
    <location>
        <begin position="1453"/>
        <end position="1469"/>
    </location>
</feature>
<dbReference type="InterPro" id="IPR036174">
    <property type="entry name" value="Znf_Sec23_Sec24_sf"/>
</dbReference>
<evidence type="ECO:0000313" key="21">
    <source>
        <dbReference type="Proteomes" id="UP001152797"/>
    </source>
</evidence>
<dbReference type="InterPro" id="IPR012990">
    <property type="entry name" value="Beta-sandwich_Sec23_24"/>
</dbReference>
<feature type="region of interest" description="Disordered" evidence="15">
    <location>
        <begin position="3402"/>
        <end position="3421"/>
    </location>
</feature>
<keyword evidence="6" id="KW-0963">Cytoplasm</keyword>
<dbReference type="Pfam" id="PF00626">
    <property type="entry name" value="Gelsolin"/>
    <property type="match status" value="1"/>
</dbReference>
<dbReference type="SUPFAM" id="SSF53300">
    <property type="entry name" value="vWA-like"/>
    <property type="match status" value="1"/>
</dbReference>
<dbReference type="InterPro" id="IPR036180">
    <property type="entry name" value="Gelsolin-like_dom_sf"/>
</dbReference>
<comment type="caution">
    <text evidence="18">The sequence shown here is derived from an EMBL/GenBank/DDBJ whole genome shotgun (WGS) entry which is preliminary data.</text>
</comment>
<evidence type="ECO:0000256" key="2">
    <source>
        <dbReference type="ARBA" id="ARBA00004496"/>
    </source>
</evidence>
<dbReference type="InterPro" id="IPR007123">
    <property type="entry name" value="Gelsolin-like_dom"/>
</dbReference>
<dbReference type="GO" id="GO:0008168">
    <property type="term" value="F:methyltransferase activity"/>
    <property type="evidence" value="ECO:0007669"/>
    <property type="project" value="UniProtKB-KW"/>
</dbReference>
<dbReference type="Gene3D" id="2.60.120.330">
    <property type="entry name" value="B-lactam Antibiotic, Isopenicillin N Synthase, Chain"/>
    <property type="match status" value="1"/>
</dbReference>
<evidence type="ECO:0000256" key="3">
    <source>
        <dbReference type="ARBA" id="ARBA00004586"/>
    </source>
</evidence>
<feature type="compositionally biased region" description="Basic residues" evidence="15">
    <location>
        <begin position="1518"/>
        <end position="1532"/>
    </location>
</feature>
<evidence type="ECO:0000256" key="12">
    <source>
        <dbReference type="ARBA" id="ARBA00023034"/>
    </source>
</evidence>
<dbReference type="PANTHER" id="PTHR13803">
    <property type="entry name" value="SEC24-RELATED PROTEIN"/>
    <property type="match status" value="1"/>
</dbReference>
<feature type="compositionally biased region" description="Pro residues" evidence="15">
    <location>
        <begin position="383"/>
        <end position="421"/>
    </location>
</feature>
<evidence type="ECO:0000256" key="8">
    <source>
        <dbReference type="ARBA" id="ARBA00022679"/>
    </source>
</evidence>
<feature type="compositionally biased region" description="Basic and acidic residues" evidence="15">
    <location>
        <begin position="1761"/>
        <end position="1789"/>
    </location>
</feature>
<evidence type="ECO:0000256" key="4">
    <source>
        <dbReference type="ARBA" id="ARBA00008334"/>
    </source>
</evidence>
<feature type="compositionally biased region" description="Basic and acidic residues" evidence="15">
    <location>
        <begin position="3563"/>
        <end position="3574"/>
    </location>
</feature>
<feature type="compositionally biased region" description="Basic residues" evidence="15">
    <location>
        <begin position="1743"/>
        <end position="1760"/>
    </location>
</feature>
<dbReference type="GO" id="GO:0006886">
    <property type="term" value="P:intracellular protein transport"/>
    <property type="evidence" value="ECO:0007669"/>
    <property type="project" value="InterPro"/>
</dbReference>
<dbReference type="Pfam" id="PF04810">
    <property type="entry name" value="zf-Sec23_Sec24"/>
    <property type="match status" value="1"/>
</dbReference>
<evidence type="ECO:0000256" key="10">
    <source>
        <dbReference type="ARBA" id="ARBA00022892"/>
    </source>
</evidence>
<keyword evidence="10" id="KW-0931">ER-Golgi transport</keyword>
<feature type="compositionally biased region" description="Basic and acidic residues" evidence="15">
    <location>
        <begin position="1724"/>
        <end position="1742"/>
    </location>
</feature>
<keyword evidence="7" id="KW-0489">Methyltransferase</keyword>
<dbReference type="SUPFAM" id="SSF81995">
    <property type="entry name" value="beta-sandwich domain of Sec23/24"/>
    <property type="match status" value="1"/>
</dbReference>
<dbReference type="GO" id="GO:0030127">
    <property type="term" value="C:COPII vesicle coat"/>
    <property type="evidence" value="ECO:0007669"/>
    <property type="project" value="InterPro"/>
</dbReference>
<feature type="compositionally biased region" description="Basic and acidic residues" evidence="15">
    <location>
        <begin position="3454"/>
        <end position="3496"/>
    </location>
</feature>
<keyword evidence="13" id="KW-0472">Membrane</keyword>
<protein>
    <submittedName>
        <fullName evidence="20">Protein transport protein Sec24-like</fullName>
    </submittedName>
</protein>
<feature type="region of interest" description="Disordered" evidence="15">
    <location>
        <begin position="341"/>
        <end position="451"/>
    </location>
</feature>
<dbReference type="EMBL" id="CAMXCT010006696">
    <property type="protein sequence ID" value="CAI4018460.1"/>
    <property type="molecule type" value="Genomic_DNA"/>
</dbReference>
<dbReference type="Gene3D" id="2.60.40.1670">
    <property type="entry name" value="beta-sandwich domain of Sec23/24"/>
    <property type="match status" value="1"/>
</dbReference>
<dbReference type="InterPro" id="IPR044861">
    <property type="entry name" value="IPNS-like_FE2OG_OXY"/>
</dbReference>
<dbReference type="EMBL" id="CAMXCT030006696">
    <property type="protein sequence ID" value="CAL4805772.1"/>
    <property type="molecule type" value="Genomic_DNA"/>
</dbReference>
<dbReference type="InterPro" id="IPR036612">
    <property type="entry name" value="KH_dom_type_1_sf"/>
</dbReference>
<dbReference type="OrthoDB" id="49016at2759"/>
<evidence type="ECO:0000313" key="19">
    <source>
        <dbReference type="EMBL" id="CAL1171835.1"/>
    </source>
</evidence>
<feature type="region of interest" description="Disordered" evidence="15">
    <location>
        <begin position="2075"/>
        <end position="2112"/>
    </location>
</feature>
<dbReference type="SUPFAM" id="SSF53335">
    <property type="entry name" value="S-adenosyl-L-methionine-dependent methyltransferases"/>
    <property type="match status" value="1"/>
</dbReference>
<keyword evidence="12" id="KW-0333">Golgi apparatus</keyword>
<dbReference type="InterPro" id="IPR050550">
    <property type="entry name" value="SEC23_SEC24_subfamily"/>
</dbReference>
<evidence type="ECO:0000256" key="15">
    <source>
        <dbReference type="SAM" id="MobiDB-lite"/>
    </source>
</evidence>
<evidence type="ECO:0000256" key="5">
    <source>
        <dbReference type="ARBA" id="ARBA00022448"/>
    </source>
</evidence>
<feature type="compositionally biased region" description="Basic residues" evidence="15">
    <location>
        <begin position="1805"/>
        <end position="1819"/>
    </location>
</feature>
<dbReference type="InterPro" id="IPR036465">
    <property type="entry name" value="vWFA_dom_sf"/>
</dbReference>
<dbReference type="Proteomes" id="UP001152797">
    <property type="component" value="Unassembled WGS sequence"/>
</dbReference>
<dbReference type="InterPro" id="IPR001525">
    <property type="entry name" value="C5_MeTfrase"/>
</dbReference>
<gene>
    <name evidence="18" type="ORF">C1SCF055_LOCUS43025</name>
</gene>
<comment type="similarity">
    <text evidence="4">Belongs to the SEC23/SEC24 family. SEC24 subfamily.</text>
</comment>
<evidence type="ECO:0000256" key="7">
    <source>
        <dbReference type="ARBA" id="ARBA00022603"/>
    </source>
</evidence>
<dbReference type="GO" id="GO:0090110">
    <property type="term" value="P:COPII-coated vesicle cargo loading"/>
    <property type="evidence" value="ECO:0007669"/>
    <property type="project" value="TreeGrafter"/>
</dbReference>
<dbReference type="Pfam" id="PF04815">
    <property type="entry name" value="Sec23_helical"/>
    <property type="match status" value="1"/>
</dbReference>
<dbReference type="InterPro" id="IPR006900">
    <property type="entry name" value="Sec23/24_helical_dom"/>
</dbReference>
<feature type="compositionally biased region" description="Basic and acidic residues" evidence="15">
    <location>
        <begin position="2007"/>
        <end position="2019"/>
    </location>
</feature>
<dbReference type="Gene3D" id="3.30.1370.10">
    <property type="entry name" value="K Homology domain, type 1"/>
    <property type="match status" value="1"/>
</dbReference>
<feature type="region of interest" description="Disordered" evidence="15">
    <location>
        <begin position="3454"/>
        <end position="3503"/>
    </location>
</feature>
<dbReference type="GO" id="GO:0070971">
    <property type="term" value="C:endoplasmic reticulum exit site"/>
    <property type="evidence" value="ECO:0007669"/>
    <property type="project" value="TreeGrafter"/>
</dbReference>
<dbReference type="Pfam" id="PF03171">
    <property type="entry name" value="2OG-FeII_Oxy"/>
    <property type="match status" value="1"/>
</dbReference>
<evidence type="ECO:0000256" key="14">
    <source>
        <dbReference type="PROSITE-ProRule" id="PRU00117"/>
    </source>
</evidence>
<dbReference type="SUPFAM" id="SSF81811">
    <property type="entry name" value="Helical domain of Sec23/24"/>
    <property type="match status" value="1"/>
</dbReference>
<feature type="region of interest" description="Disordered" evidence="15">
    <location>
        <begin position="1992"/>
        <end position="2019"/>
    </location>
</feature>
<proteinExistence type="inferred from homology"/>
<dbReference type="SUPFAM" id="SSF51045">
    <property type="entry name" value="WW domain"/>
    <property type="match status" value="1"/>
</dbReference>
<dbReference type="SMART" id="SM00456">
    <property type="entry name" value="WW"/>
    <property type="match status" value="1"/>
</dbReference>
<evidence type="ECO:0000313" key="18">
    <source>
        <dbReference type="EMBL" id="CAI4018460.1"/>
    </source>
</evidence>
<dbReference type="EMBL" id="CAMXCT020006696">
    <property type="protein sequence ID" value="CAL1171835.1"/>
    <property type="molecule type" value="Genomic_DNA"/>
</dbReference>
<dbReference type="Pfam" id="PF08033">
    <property type="entry name" value="Sec23_BS"/>
    <property type="match status" value="1"/>
</dbReference>
<keyword evidence="11" id="KW-0653">Protein transport</keyword>
<evidence type="ECO:0000313" key="20">
    <source>
        <dbReference type="EMBL" id="CAL4805772.1"/>
    </source>
</evidence>
<dbReference type="PROSITE" id="PS50084">
    <property type="entry name" value="KH_TYPE_1"/>
    <property type="match status" value="1"/>
</dbReference>
<evidence type="ECO:0000256" key="13">
    <source>
        <dbReference type="ARBA" id="ARBA00023136"/>
    </source>
</evidence>